<protein>
    <submittedName>
        <fullName evidence="1">Uncharacterized protein</fullName>
    </submittedName>
</protein>
<sequence length="511" mass="59291">MNKLKILIFLVCISIKLITCDYLENFTCSEVVDYVNMFAISLPSPIPIILLNYESDDKNWRSEILKYDTNIIEFKNSCLDFSGTKYVSDSRKTSYVINFRVEDFYYNFNKTTYDGLIYAEDNDDGRNDTINSIKLINEKLCDRYPKLCDKILGNNESAIQVETLNILPVQRKILHCRDSTIMVNYLKNYKLLTSDIKHCELNMKKYAHELEAVLSPKPFHIDTESTIPTVFYDCYTEDDVDMAPFVNTARNFCDNIEYVYLRFLKKMSWQRVAIISDYSKLSDELEHRLTKLFGESDIVYGIEKCTESGDDLKKTLKKLVDVDARIIILNTDKVTTEALFKQVNALNLPDNKYVWITKNFMPSNHLKILPQLVYNISPKKISVFMSISPFDINITESGSRSARRRTAHKLLKGIMKPSFIIKGPNYQSTFEVSSNGIKEVNSSPSYQYLRIQDMEPCALRSINFYNPCNDFELYLILSVLLLFSVALLVVTTFFIELDTMRHRAHDTLRLI</sequence>
<evidence type="ECO:0000313" key="2">
    <source>
        <dbReference type="Proteomes" id="UP000824533"/>
    </source>
</evidence>
<reference evidence="1 2" key="1">
    <citation type="journal article" date="2021" name="Front. Genet.">
        <title>Chromosome-Level Genome Assembly Reveals Significant Gene Expansion in the Toll and IMD Signaling Pathways of Dendrolimus kikuchii.</title>
        <authorList>
            <person name="Zhou J."/>
            <person name="Wu P."/>
            <person name="Xiong Z."/>
            <person name="Liu N."/>
            <person name="Zhao N."/>
            <person name="Ji M."/>
            <person name="Qiu Y."/>
            <person name="Yang B."/>
        </authorList>
    </citation>
    <scope>NUCLEOTIDE SEQUENCE [LARGE SCALE GENOMIC DNA]</scope>
    <source>
        <strain evidence="1">Ann1</strain>
    </source>
</reference>
<gene>
    <name evidence="1" type="ORF">K1T71_011888</name>
</gene>
<dbReference type="EMBL" id="CM034407">
    <property type="protein sequence ID" value="KAJ0172749.1"/>
    <property type="molecule type" value="Genomic_DNA"/>
</dbReference>
<keyword evidence="2" id="KW-1185">Reference proteome</keyword>
<proteinExistence type="predicted"/>
<accession>A0ACC1CMY0</accession>
<dbReference type="Proteomes" id="UP000824533">
    <property type="component" value="Linkage Group LG21"/>
</dbReference>
<name>A0ACC1CMY0_9NEOP</name>
<comment type="caution">
    <text evidence="1">The sequence shown here is derived from an EMBL/GenBank/DDBJ whole genome shotgun (WGS) entry which is preliminary data.</text>
</comment>
<organism evidence="1 2">
    <name type="scientific">Dendrolimus kikuchii</name>
    <dbReference type="NCBI Taxonomy" id="765133"/>
    <lineage>
        <taxon>Eukaryota</taxon>
        <taxon>Metazoa</taxon>
        <taxon>Ecdysozoa</taxon>
        <taxon>Arthropoda</taxon>
        <taxon>Hexapoda</taxon>
        <taxon>Insecta</taxon>
        <taxon>Pterygota</taxon>
        <taxon>Neoptera</taxon>
        <taxon>Endopterygota</taxon>
        <taxon>Lepidoptera</taxon>
        <taxon>Glossata</taxon>
        <taxon>Ditrysia</taxon>
        <taxon>Bombycoidea</taxon>
        <taxon>Lasiocampidae</taxon>
        <taxon>Dendrolimus</taxon>
    </lineage>
</organism>
<evidence type="ECO:0000313" key="1">
    <source>
        <dbReference type="EMBL" id="KAJ0172749.1"/>
    </source>
</evidence>